<feature type="domain" description="Anaphase-promoting complex subunit 5" evidence="7">
    <location>
        <begin position="572"/>
        <end position="614"/>
    </location>
</feature>
<evidence type="ECO:0000256" key="1">
    <source>
        <dbReference type="ARBA" id="ARBA00007450"/>
    </source>
</evidence>
<evidence type="ECO:0000256" key="4">
    <source>
        <dbReference type="ARBA" id="ARBA00022776"/>
    </source>
</evidence>
<evidence type="ECO:0000256" key="6">
    <source>
        <dbReference type="ARBA" id="ARBA00023306"/>
    </source>
</evidence>
<feature type="domain" description="Anaphase-promoting complex subunit 5" evidence="7">
    <location>
        <begin position="274"/>
        <end position="363"/>
    </location>
</feature>
<protein>
    <recommendedName>
        <fullName evidence="2">Anaphase-promoting complex subunit 5</fullName>
    </recommendedName>
</protein>
<gene>
    <name evidence="8" type="ORF">BN860_04016g</name>
</gene>
<dbReference type="GO" id="GO:0045842">
    <property type="term" value="P:positive regulation of mitotic metaphase/anaphase transition"/>
    <property type="evidence" value="ECO:0007669"/>
    <property type="project" value="TreeGrafter"/>
</dbReference>
<evidence type="ECO:0000256" key="5">
    <source>
        <dbReference type="ARBA" id="ARBA00022786"/>
    </source>
</evidence>
<dbReference type="GO" id="GO:0005680">
    <property type="term" value="C:anaphase-promoting complex"/>
    <property type="evidence" value="ECO:0007669"/>
    <property type="project" value="InterPro"/>
</dbReference>
<dbReference type="AlphaFoldDB" id="A0A8J2T8M8"/>
<evidence type="ECO:0000256" key="2">
    <source>
        <dbReference type="ARBA" id="ARBA00016066"/>
    </source>
</evidence>
<evidence type="ECO:0000313" key="9">
    <source>
        <dbReference type="Proteomes" id="UP000019375"/>
    </source>
</evidence>
<organism evidence="8 9">
    <name type="scientific">Zygosaccharomyces bailii (strain CLIB 213 / ATCC 58445 / CBS 680 / BCRC 21525 / NBRC 1098 / NCYC 1416 / NRRL Y-2227)</name>
    <dbReference type="NCBI Taxonomy" id="1333698"/>
    <lineage>
        <taxon>Eukaryota</taxon>
        <taxon>Fungi</taxon>
        <taxon>Dikarya</taxon>
        <taxon>Ascomycota</taxon>
        <taxon>Saccharomycotina</taxon>
        <taxon>Saccharomycetes</taxon>
        <taxon>Saccharomycetales</taxon>
        <taxon>Saccharomycetaceae</taxon>
        <taxon>Zygosaccharomyces</taxon>
    </lineage>
</organism>
<evidence type="ECO:0000256" key="3">
    <source>
        <dbReference type="ARBA" id="ARBA00022618"/>
    </source>
</evidence>
<sequence>MKAGIQFKITSSLTPNDVSILILVYLYSCHGVQISVDIFVTLIDPTIPSAEINPILEMEKQDLAIERPLPPYLEALVLHLLNVGDRHLALKLISILYCLDSLDDITQLLNLLERDCVVDNYRVKKPTRLNRYRLITRTSYIGEYVDKCLTKYHLGNFDDREELWESFTKYIHDFKASKTYSQLKYDLEPFHLDFVTSSNDDSSDKEMISFFKQYRRKLTSSEGPGILIGESYLQSRLNWEILNIYKNKSKTDPLTRQILSSLSLNDLTHFPAVHIINYLEAVFDDRYQDASDALHNYFDYMLTQNEENCFHISLLCLATFHTCMHDCPAAIKAFEEATKVARENKNTATLNLIMIWVVNFIEKYPEYSSQFHVTVEQIVRYLKFCPDNENSLIFEKAYKFESLLLMMDNADSTLVLESSFKYMAIAIQRLQFGADFSHVCKYGVKLWESLGQPALSEVYGKYLATRVPQEQCEQEIESAAIALESKNFSIVIKSLQKLRSPRLSDEHAKQLKLLEIKYLISVKDYEQGMQKVSEVTRDLDSNIMNAEWKFKFQVEHCNILLSCGMAARCLPVLKTMLDAAMESKNSLRASQSMVLLATVLRQLGKYKEAYQILKPNLHIILQYPHLERNALELLR</sequence>
<dbReference type="Pfam" id="PF12862">
    <property type="entry name" value="ANAPC5"/>
    <property type="match status" value="2"/>
</dbReference>
<dbReference type="Proteomes" id="UP000019375">
    <property type="component" value="Unassembled WGS sequence"/>
</dbReference>
<evidence type="ECO:0000313" key="8">
    <source>
        <dbReference type="EMBL" id="CDF91065.1"/>
    </source>
</evidence>
<name>A0A8J2T8M8_ZYGB2</name>
<dbReference type="GO" id="GO:0051301">
    <property type="term" value="P:cell division"/>
    <property type="evidence" value="ECO:0007669"/>
    <property type="project" value="UniProtKB-KW"/>
</dbReference>
<dbReference type="EMBL" id="HG316462">
    <property type="protein sequence ID" value="CDF91065.1"/>
    <property type="molecule type" value="Genomic_DNA"/>
</dbReference>
<reference evidence="9" key="1">
    <citation type="journal article" date="2013" name="Genome Announc.">
        <title>Genome sequence of the food spoilage yeast Zygosaccharomyces bailii CLIB 213(T).</title>
        <authorList>
            <person name="Galeote V."/>
            <person name="Bigey F."/>
            <person name="Devillers H."/>
            <person name="Neuveglise C."/>
            <person name="Dequin S."/>
        </authorList>
    </citation>
    <scope>NUCLEOTIDE SEQUENCE [LARGE SCALE GENOMIC DNA]</scope>
    <source>
        <strain evidence="9">CLIB 213 / ATCC 58445 / CBS 680 / CCRC 21525 / NBRC 1098 / NCYC 1416 / NRRL Y-2227</strain>
    </source>
</reference>
<comment type="similarity">
    <text evidence="1">Belongs to the APC5 family.</text>
</comment>
<keyword evidence="5" id="KW-0833">Ubl conjugation pathway</keyword>
<dbReference type="OrthoDB" id="2504561at2759"/>
<keyword evidence="3" id="KW-0132">Cell division</keyword>
<dbReference type="PANTHER" id="PTHR12830:SF9">
    <property type="entry name" value="ANAPHASE-PROMOTING COMPLEX SUBUNIT 5"/>
    <property type="match status" value="1"/>
</dbReference>
<dbReference type="PANTHER" id="PTHR12830">
    <property type="entry name" value="ANAPHASE-PROMOTING COMPLEX SUBUNIT 5"/>
    <property type="match status" value="1"/>
</dbReference>
<dbReference type="GO" id="GO:0031145">
    <property type="term" value="P:anaphase-promoting complex-dependent catabolic process"/>
    <property type="evidence" value="ECO:0007669"/>
    <property type="project" value="TreeGrafter"/>
</dbReference>
<proteinExistence type="inferred from homology"/>
<keyword evidence="4" id="KW-0498">Mitosis</keyword>
<dbReference type="InterPro" id="IPR037679">
    <property type="entry name" value="Apc5"/>
</dbReference>
<evidence type="ECO:0000259" key="7">
    <source>
        <dbReference type="Pfam" id="PF12862"/>
    </source>
</evidence>
<keyword evidence="9" id="KW-1185">Reference proteome</keyword>
<dbReference type="InterPro" id="IPR026000">
    <property type="entry name" value="Apc5_dom"/>
</dbReference>
<dbReference type="GO" id="GO:0070979">
    <property type="term" value="P:protein K11-linked ubiquitination"/>
    <property type="evidence" value="ECO:0007669"/>
    <property type="project" value="TreeGrafter"/>
</dbReference>
<accession>A0A8J2T8M8</accession>
<keyword evidence="6" id="KW-0131">Cell cycle</keyword>